<keyword evidence="1" id="KW-0677">Repeat</keyword>
<feature type="compositionally biased region" description="Polar residues" evidence="2">
    <location>
        <begin position="735"/>
        <end position="761"/>
    </location>
</feature>
<dbReference type="InParanoid" id="A0A2J6TEH6"/>
<feature type="region of interest" description="Disordered" evidence="2">
    <location>
        <begin position="219"/>
        <end position="407"/>
    </location>
</feature>
<dbReference type="SMART" id="SM00555">
    <property type="entry name" value="GIT"/>
    <property type="match status" value="2"/>
</dbReference>
<dbReference type="GO" id="GO:1902716">
    <property type="term" value="C:cell cortex of growing cell tip"/>
    <property type="evidence" value="ECO:0007669"/>
    <property type="project" value="TreeGrafter"/>
</dbReference>
<feature type="region of interest" description="Disordered" evidence="2">
    <location>
        <begin position="117"/>
        <end position="136"/>
    </location>
</feature>
<dbReference type="InterPro" id="IPR022018">
    <property type="entry name" value="GIT1_C"/>
</dbReference>
<feature type="region of interest" description="Disordered" evidence="2">
    <location>
        <begin position="696"/>
        <end position="786"/>
    </location>
</feature>
<sequence>MNGRNGPLSPVSVGGGSEWSGISKYQNGDDSPYSPNNRGQLISPPISSGSNGTMNGFPPRGDSGGSPGGPSPPASIARSSVGTGLYAQSESGRSRKDESFEATLSEHYVALKRYLAASLRDEKGNPRPNKARDKLLRLSPVQFQELSTDVFDELLRRQDSGRRTPNGNSGGPPPYLLPKDSFHPKRNQARQKLSTLPPPRFRDLATDVFYELERRFPRFAAGDMSRMGSPASMRGPPSRNGNGTPVNGLGGRRRPSDASSIAAYSMRSESRNGPRPPLNGNGGQGIPPSPGMPPNDYGRPTPKTFQSNTIVPNKSTMVEDDETGGEDNDDDDGDAFGLEGAAQNRERKKSTGGSETDKKLIDDYQQQVAELREKLDAMEDSLKQKDDELNSVLDGERSRATAANMEKKEWSDMRMDLENKLADAQNLNESLQSELDRVRSTQTQQTNTERELRAQLEDLRSSGAGSRGMGGNADLERENDELRSELDRQQRVTEEVRQEAQEFLREMRVLSERSGQSYEREDQLSNTVNKLEEEVKDWRNRYARTKTQLRSLRASSIGLTIQQDVAKYAKDSGFTQDDGMVKDVHVTKFQISIDELLRTARTDDPGRVNEFMNSVIVNVRRITQDIDEAPPSSGELALQQAKLKSRVSATANNLITASKNFIAASGLSPVSLLDAAASHLTAAVVELVRTVKIRPTPAGELEDDDDGQLEPVDTTGFFPVRDPRQDNPPPPFQGLRSNRISADSSMYSPVNSPRESTNMRPRSSGKESWAGRNRSMSRGQNGMMNGVNKNLPPAPMGVGFGIRTQDSDVEELKIYLDDQTALLVQNIQSLVSSIRSEAGITAISTQITAIADVVGTVVSSTETAMSSTGNSSLRNQGEPIVRKLATLRQRILDAGEKGRAIANEGREDDEGERTWRQWNQSLPPIAFEIARETKELVLRVDVIDGEQQNGGRSGDDDFS</sequence>
<reference evidence="4 5" key="1">
    <citation type="submission" date="2016-04" db="EMBL/GenBank/DDBJ databases">
        <title>A degradative enzymes factory behind the ericoid mycorrhizal symbiosis.</title>
        <authorList>
            <consortium name="DOE Joint Genome Institute"/>
            <person name="Martino E."/>
            <person name="Morin E."/>
            <person name="Grelet G."/>
            <person name="Kuo A."/>
            <person name="Kohler A."/>
            <person name="Daghino S."/>
            <person name="Barry K."/>
            <person name="Choi C."/>
            <person name="Cichocki N."/>
            <person name="Clum A."/>
            <person name="Copeland A."/>
            <person name="Hainaut M."/>
            <person name="Haridas S."/>
            <person name="Labutti K."/>
            <person name="Lindquist E."/>
            <person name="Lipzen A."/>
            <person name="Khouja H.-R."/>
            <person name="Murat C."/>
            <person name="Ohm R."/>
            <person name="Olson A."/>
            <person name="Spatafora J."/>
            <person name="Veneault-Fourrey C."/>
            <person name="Henrissat B."/>
            <person name="Grigoriev I."/>
            <person name="Martin F."/>
            <person name="Perotto S."/>
        </authorList>
    </citation>
    <scope>NUCLEOTIDE SEQUENCE [LARGE SCALE GENOMIC DNA]</scope>
    <source>
        <strain evidence="4 5">E</strain>
    </source>
</reference>
<feature type="compositionally biased region" description="Basic and acidic residues" evidence="2">
    <location>
        <begin position="474"/>
        <end position="493"/>
    </location>
</feature>
<feature type="compositionally biased region" description="Polar residues" evidence="2">
    <location>
        <begin position="23"/>
        <end position="54"/>
    </location>
</feature>
<feature type="region of interest" description="Disordered" evidence="2">
    <location>
        <begin position="154"/>
        <end position="202"/>
    </location>
</feature>
<evidence type="ECO:0000256" key="2">
    <source>
        <dbReference type="SAM" id="MobiDB-lite"/>
    </source>
</evidence>
<dbReference type="GO" id="GO:0005826">
    <property type="term" value="C:actomyosin contractile ring"/>
    <property type="evidence" value="ECO:0007669"/>
    <property type="project" value="TreeGrafter"/>
</dbReference>
<evidence type="ECO:0000313" key="5">
    <source>
        <dbReference type="Proteomes" id="UP000235371"/>
    </source>
</evidence>
<protein>
    <recommendedName>
        <fullName evidence="3">GIT Spa2 homology (SHD) domain-containing protein</fullName>
    </recommendedName>
</protein>
<feature type="compositionally biased region" description="Polar residues" evidence="2">
    <location>
        <begin position="303"/>
        <end position="316"/>
    </location>
</feature>
<feature type="region of interest" description="Disordered" evidence="2">
    <location>
        <begin position="456"/>
        <end position="493"/>
    </location>
</feature>
<accession>A0A2J6TEH6</accession>
<feature type="compositionally biased region" description="Acidic residues" evidence="2">
    <location>
        <begin position="318"/>
        <end position="334"/>
    </location>
</feature>
<dbReference type="GO" id="GO:0005078">
    <property type="term" value="F:MAP-kinase scaffold activity"/>
    <property type="evidence" value="ECO:0007669"/>
    <property type="project" value="TreeGrafter"/>
</dbReference>
<dbReference type="Pfam" id="PF12205">
    <property type="entry name" value="GIT1_C"/>
    <property type="match status" value="1"/>
</dbReference>
<dbReference type="EMBL" id="KZ613786">
    <property type="protein sequence ID" value="PMD61358.1"/>
    <property type="molecule type" value="Genomic_DNA"/>
</dbReference>
<dbReference type="PANTHER" id="PTHR21601:SF0">
    <property type="entry name" value="PROTEIN SPA2-RELATED"/>
    <property type="match status" value="1"/>
</dbReference>
<dbReference type="InterPro" id="IPR056439">
    <property type="entry name" value="VBS_C3G9"/>
</dbReference>
<evidence type="ECO:0000256" key="1">
    <source>
        <dbReference type="ARBA" id="ARBA00022737"/>
    </source>
</evidence>
<feature type="compositionally biased region" description="Low complexity" evidence="2">
    <location>
        <begin position="1"/>
        <end position="12"/>
    </location>
</feature>
<dbReference type="PANTHER" id="PTHR21601">
    <property type="entry name" value="SPA2 PROTEIN"/>
    <property type="match status" value="1"/>
</dbReference>
<feature type="region of interest" description="Disordered" evidence="2">
    <location>
        <begin position="1"/>
        <end position="100"/>
    </location>
</feature>
<dbReference type="InterPro" id="IPR039892">
    <property type="entry name" value="Spa2/Sph1"/>
</dbReference>
<gene>
    <name evidence="4" type="ORF">K444DRAFT_526616</name>
</gene>
<feature type="compositionally biased region" description="Basic and acidic residues" evidence="2">
    <location>
        <begin position="370"/>
        <end position="407"/>
    </location>
</feature>
<feature type="region of interest" description="Disordered" evidence="2">
    <location>
        <begin position="432"/>
        <end position="451"/>
    </location>
</feature>
<organism evidence="4 5">
    <name type="scientific">Hyaloscypha bicolor E</name>
    <dbReference type="NCBI Taxonomy" id="1095630"/>
    <lineage>
        <taxon>Eukaryota</taxon>
        <taxon>Fungi</taxon>
        <taxon>Dikarya</taxon>
        <taxon>Ascomycota</taxon>
        <taxon>Pezizomycotina</taxon>
        <taxon>Leotiomycetes</taxon>
        <taxon>Helotiales</taxon>
        <taxon>Hyaloscyphaceae</taxon>
        <taxon>Hyaloscypha</taxon>
        <taxon>Hyaloscypha bicolor</taxon>
    </lineage>
</organism>
<dbReference type="Pfam" id="PF23742">
    <property type="entry name" value="VBS_C3G9"/>
    <property type="match status" value="1"/>
</dbReference>
<name>A0A2J6TEH6_9HELO</name>
<dbReference type="STRING" id="1095630.A0A2J6TEH6"/>
<feature type="compositionally biased region" description="Basic and acidic residues" evidence="2">
    <location>
        <begin position="119"/>
        <end position="136"/>
    </location>
</feature>
<keyword evidence="5" id="KW-1185">Reference proteome</keyword>
<dbReference type="Proteomes" id="UP000235371">
    <property type="component" value="Unassembled WGS sequence"/>
</dbReference>
<proteinExistence type="predicted"/>
<dbReference type="AlphaFoldDB" id="A0A2J6TEH6"/>
<dbReference type="OrthoDB" id="5588096at2759"/>
<feature type="domain" description="GIT Spa2 homology (SHD)" evidence="3">
    <location>
        <begin position="131"/>
        <end position="161"/>
    </location>
</feature>
<evidence type="ECO:0000259" key="3">
    <source>
        <dbReference type="SMART" id="SM00555"/>
    </source>
</evidence>
<dbReference type="InterPro" id="IPR013724">
    <property type="entry name" value="GIT_SHD"/>
</dbReference>
<evidence type="ECO:0000313" key="4">
    <source>
        <dbReference type="EMBL" id="PMD61358.1"/>
    </source>
</evidence>
<dbReference type="RefSeq" id="XP_024738262.1">
    <property type="nucleotide sequence ID" value="XM_024874558.1"/>
</dbReference>
<dbReference type="GeneID" id="36582638"/>
<feature type="domain" description="GIT Spa2 homology (SHD)" evidence="3">
    <location>
        <begin position="189"/>
        <end position="219"/>
    </location>
</feature>
<feature type="compositionally biased region" description="Polar residues" evidence="2">
    <location>
        <begin position="774"/>
        <end position="783"/>
    </location>
</feature>
<dbReference type="Pfam" id="PF08518">
    <property type="entry name" value="GIT_SHD"/>
    <property type="match status" value="2"/>
</dbReference>